<dbReference type="RefSeq" id="WP_259092108.1">
    <property type="nucleotide sequence ID" value="NZ_CP130454.1"/>
</dbReference>
<proteinExistence type="predicted"/>
<dbReference type="EMBL" id="JANUCP010000001">
    <property type="protein sequence ID" value="MCS3917721.1"/>
    <property type="molecule type" value="Genomic_DNA"/>
</dbReference>
<evidence type="ECO:0000313" key="1">
    <source>
        <dbReference type="EMBL" id="MCS3917721.1"/>
    </source>
</evidence>
<gene>
    <name evidence="1" type="ORF">M2350_000118</name>
</gene>
<sequence length="84" mass="9762">MKKLWKLWLIFALAVILGAATNTVFSYYYHDPYEGIPCSECPTNSRIRNAPNPREECKACCSSQCEREEERRSCMNRCDQLPQP</sequence>
<reference evidence="1 2" key="1">
    <citation type="submission" date="2022-08" db="EMBL/GenBank/DDBJ databases">
        <title>Bacterial and archaeal communities from various locations to study Microbial Dark Matter (Phase II).</title>
        <authorList>
            <person name="Stepanauskas R."/>
        </authorList>
    </citation>
    <scope>NUCLEOTIDE SEQUENCE [LARGE SCALE GENOMIC DNA]</scope>
    <source>
        <strain evidence="1 2">PD1</strain>
    </source>
</reference>
<keyword evidence="2" id="KW-1185">Reference proteome</keyword>
<accession>A0ABT2EIJ6</accession>
<evidence type="ECO:0000313" key="2">
    <source>
        <dbReference type="Proteomes" id="UP001204798"/>
    </source>
</evidence>
<name>A0ABT2EIJ6_9BACT</name>
<comment type="caution">
    <text evidence="1">The sequence shown here is derived from an EMBL/GenBank/DDBJ whole genome shotgun (WGS) entry which is preliminary data.</text>
</comment>
<organism evidence="1 2">
    <name type="scientific">Candidatus Fervidibacter sacchari</name>
    <dbReference type="NCBI Taxonomy" id="1448929"/>
    <lineage>
        <taxon>Bacteria</taxon>
        <taxon>Candidatus Fervidibacterota</taxon>
        <taxon>Candidatus Fervidibacter</taxon>
    </lineage>
</organism>
<protein>
    <submittedName>
        <fullName evidence="1">Uncharacterized protein</fullName>
    </submittedName>
</protein>
<dbReference type="Proteomes" id="UP001204798">
    <property type="component" value="Unassembled WGS sequence"/>
</dbReference>